<comment type="caution">
    <text evidence="2">The sequence shown here is derived from an EMBL/GenBank/DDBJ whole genome shotgun (WGS) entry which is preliminary data.</text>
</comment>
<reference evidence="2 3" key="1">
    <citation type="submission" date="2024-10" db="EMBL/GenBank/DDBJ databases">
        <authorList>
            <person name="Kim D."/>
        </authorList>
    </citation>
    <scope>NUCLEOTIDE SEQUENCE [LARGE SCALE GENOMIC DNA]</scope>
    <source>
        <strain evidence="2">Taebaek</strain>
    </source>
</reference>
<organism evidence="2 3">
    <name type="scientific">Heterodera schachtii</name>
    <name type="common">Sugarbeet cyst nematode worm</name>
    <name type="synonym">Tylenchus schachtii</name>
    <dbReference type="NCBI Taxonomy" id="97005"/>
    <lineage>
        <taxon>Eukaryota</taxon>
        <taxon>Metazoa</taxon>
        <taxon>Ecdysozoa</taxon>
        <taxon>Nematoda</taxon>
        <taxon>Chromadorea</taxon>
        <taxon>Rhabditida</taxon>
        <taxon>Tylenchina</taxon>
        <taxon>Tylenchomorpha</taxon>
        <taxon>Tylenchoidea</taxon>
        <taxon>Heteroderidae</taxon>
        <taxon>Heteroderinae</taxon>
        <taxon>Heterodera</taxon>
    </lineage>
</organism>
<dbReference type="Proteomes" id="UP001620645">
    <property type="component" value="Unassembled WGS sequence"/>
</dbReference>
<protein>
    <submittedName>
        <fullName evidence="2">Uncharacterized protein</fullName>
    </submittedName>
</protein>
<name>A0ABD2K9E0_HETSC</name>
<keyword evidence="3" id="KW-1185">Reference proteome</keyword>
<sequence length="120" mass="13062">MAPIFSPSPHRDSPPTHNRHKSPLLLALAPPLLNGIFRRHNSLLNFDTPTRHDGGKCQNSKSAVAKTNSHNYCCSKSGGDSFLFGNLMGLNVWLYLPLHAPHLAMDLLSGAIIDDGRPGQ</sequence>
<evidence type="ECO:0000313" key="3">
    <source>
        <dbReference type="Proteomes" id="UP001620645"/>
    </source>
</evidence>
<evidence type="ECO:0000313" key="2">
    <source>
        <dbReference type="EMBL" id="KAL3099491.1"/>
    </source>
</evidence>
<feature type="region of interest" description="Disordered" evidence="1">
    <location>
        <begin position="1"/>
        <end position="21"/>
    </location>
</feature>
<dbReference type="EMBL" id="JBICCN010000039">
    <property type="protein sequence ID" value="KAL3099491.1"/>
    <property type="molecule type" value="Genomic_DNA"/>
</dbReference>
<evidence type="ECO:0000256" key="1">
    <source>
        <dbReference type="SAM" id="MobiDB-lite"/>
    </source>
</evidence>
<gene>
    <name evidence="2" type="ORF">niasHS_002946</name>
</gene>
<proteinExistence type="predicted"/>
<dbReference type="AlphaFoldDB" id="A0ABD2K9E0"/>
<accession>A0ABD2K9E0</accession>